<accession>A0A2P2QLI6</accession>
<evidence type="ECO:0000313" key="1">
    <source>
        <dbReference type="EMBL" id="MBX67879.1"/>
    </source>
</evidence>
<organism evidence="1">
    <name type="scientific">Rhizophora mucronata</name>
    <name type="common">Asiatic mangrove</name>
    <dbReference type="NCBI Taxonomy" id="61149"/>
    <lineage>
        <taxon>Eukaryota</taxon>
        <taxon>Viridiplantae</taxon>
        <taxon>Streptophyta</taxon>
        <taxon>Embryophyta</taxon>
        <taxon>Tracheophyta</taxon>
        <taxon>Spermatophyta</taxon>
        <taxon>Magnoliopsida</taxon>
        <taxon>eudicotyledons</taxon>
        <taxon>Gunneridae</taxon>
        <taxon>Pentapetalae</taxon>
        <taxon>rosids</taxon>
        <taxon>fabids</taxon>
        <taxon>Malpighiales</taxon>
        <taxon>Rhizophoraceae</taxon>
        <taxon>Rhizophora</taxon>
    </lineage>
</organism>
<dbReference type="EMBL" id="GGEC01087395">
    <property type="protein sequence ID" value="MBX67879.1"/>
    <property type="molecule type" value="Transcribed_RNA"/>
</dbReference>
<proteinExistence type="predicted"/>
<name>A0A2P2QLI6_RHIMU</name>
<protein>
    <submittedName>
        <fullName evidence="1">Uncharacterized protein</fullName>
    </submittedName>
</protein>
<sequence>MLRIYSNIPYTLINFVKMVFYKQKVYRQNAEY</sequence>
<reference evidence="1" key="1">
    <citation type="submission" date="2018-02" db="EMBL/GenBank/DDBJ databases">
        <title>Rhizophora mucronata_Transcriptome.</title>
        <authorList>
            <person name="Meera S.P."/>
            <person name="Sreeshan A."/>
            <person name="Augustine A."/>
        </authorList>
    </citation>
    <scope>NUCLEOTIDE SEQUENCE</scope>
    <source>
        <tissue evidence="1">Leaf</tissue>
    </source>
</reference>
<dbReference type="AlphaFoldDB" id="A0A2P2QLI6"/>